<reference evidence="2 3" key="1">
    <citation type="submission" date="2019-08" db="EMBL/GenBank/DDBJ databases">
        <title>The genome of the soybean aphid Biotype 1, its phylome, world population structure and adaptation to the North American continent.</title>
        <authorList>
            <person name="Giordano R."/>
            <person name="Donthu R.K."/>
            <person name="Hernandez A.G."/>
            <person name="Wright C.L."/>
            <person name="Zimin A.V."/>
        </authorList>
    </citation>
    <scope>NUCLEOTIDE SEQUENCE [LARGE SCALE GENOMIC DNA]</scope>
    <source>
        <tissue evidence="2">Whole aphids</tissue>
    </source>
</reference>
<evidence type="ECO:0000313" key="3">
    <source>
        <dbReference type="Proteomes" id="UP000475862"/>
    </source>
</evidence>
<gene>
    <name evidence="2" type="ORF">AGLY_009968</name>
</gene>
<protein>
    <submittedName>
        <fullName evidence="2">Uncharacterized protein</fullName>
    </submittedName>
</protein>
<dbReference type="Proteomes" id="UP000475862">
    <property type="component" value="Unassembled WGS sequence"/>
</dbReference>
<dbReference type="EMBL" id="VYZN01000039">
    <property type="protein sequence ID" value="KAE9532345.1"/>
    <property type="molecule type" value="Genomic_DNA"/>
</dbReference>
<dbReference type="AlphaFoldDB" id="A0A6G0THC8"/>
<proteinExistence type="predicted"/>
<evidence type="ECO:0000313" key="2">
    <source>
        <dbReference type="EMBL" id="KAE9532345.1"/>
    </source>
</evidence>
<sequence>MRAKVLKKFFVSSVPTLISATILQLDKGMCGVCDGIYKQNNKNSLHNIRRSENKIIAYLHYALNQTLPNAIQTMVRIWHITGGTPRKTTWWYLVQLYIIIIPDPESQKYVNKKGAHISVNRLKNIRINLGTQIEQVNIKYQIIRIFNEGYFVVDFLLDTTKKSLNWSNKLALISSLSKRSSSNCFSRQNELVTFAKLLLVVLKIIVQFLPNNQITSNPSSKTTNVTSIKLLTSTCDCSFKRRRMKDLEFVHFTRVNMANLFLEHTFTKTPRLNDIRSLSSVDIHFINRLISSNEWLSCHCIKCVLKILFIKRYMIYYFKYHIFHGNMSILNNSAIEIFIYKLMLYKKFILINNFHLSSLNTNNSSCVMCIRNSFSTNISQMLGSSSRSFQQLRNNIFYNPMVRFQKYSSPKHWAFFHSCDIAKISYKIVKQITHLRFLQQHCNNFKCITKQHRHRSLYILSQIQKPSTANNPFNKKLSQYENCSLSFRMLSVTLSNTNIASSVKFKLACFGNTPVARAISLCMVLDKYCLNKLVYYPTKQTDHQLVSVKFLKRFPSNDLTSDTKRLLSELKFTIIQYRSNLNHHTKNILASSI</sequence>
<feature type="chain" id="PRO_5026320686" evidence="1">
    <location>
        <begin position="21"/>
        <end position="593"/>
    </location>
</feature>
<keyword evidence="1" id="KW-0732">Signal</keyword>
<feature type="signal peptide" evidence="1">
    <location>
        <begin position="1"/>
        <end position="20"/>
    </location>
</feature>
<evidence type="ECO:0000256" key="1">
    <source>
        <dbReference type="SAM" id="SignalP"/>
    </source>
</evidence>
<organism evidence="2 3">
    <name type="scientific">Aphis glycines</name>
    <name type="common">Soybean aphid</name>
    <dbReference type="NCBI Taxonomy" id="307491"/>
    <lineage>
        <taxon>Eukaryota</taxon>
        <taxon>Metazoa</taxon>
        <taxon>Ecdysozoa</taxon>
        <taxon>Arthropoda</taxon>
        <taxon>Hexapoda</taxon>
        <taxon>Insecta</taxon>
        <taxon>Pterygota</taxon>
        <taxon>Neoptera</taxon>
        <taxon>Paraneoptera</taxon>
        <taxon>Hemiptera</taxon>
        <taxon>Sternorrhyncha</taxon>
        <taxon>Aphidomorpha</taxon>
        <taxon>Aphidoidea</taxon>
        <taxon>Aphididae</taxon>
        <taxon>Aphidini</taxon>
        <taxon>Aphis</taxon>
        <taxon>Aphis</taxon>
    </lineage>
</organism>
<name>A0A6G0THC8_APHGL</name>
<keyword evidence="3" id="KW-1185">Reference proteome</keyword>
<accession>A0A6G0THC8</accession>
<comment type="caution">
    <text evidence="2">The sequence shown here is derived from an EMBL/GenBank/DDBJ whole genome shotgun (WGS) entry which is preliminary data.</text>
</comment>